<dbReference type="InterPro" id="IPR017853">
    <property type="entry name" value="GH"/>
</dbReference>
<keyword evidence="3 4" id="KW-0326">Glycosidase</keyword>
<gene>
    <name evidence="7" type="ORF">Aiant_82660</name>
</gene>
<reference evidence="7 8" key="1">
    <citation type="submission" date="2020-08" db="EMBL/GenBank/DDBJ databases">
        <title>Whole genome shotgun sequence of Actinoplanes ianthinogenes NBRC 13996.</title>
        <authorList>
            <person name="Komaki H."/>
            <person name="Tamura T."/>
        </authorList>
    </citation>
    <scope>NUCLEOTIDE SEQUENCE [LARGE SCALE GENOMIC DNA]</scope>
    <source>
        <strain evidence="7 8">NBRC 13996</strain>
    </source>
</reference>
<feature type="signal peptide" evidence="5">
    <location>
        <begin position="1"/>
        <end position="26"/>
    </location>
</feature>
<evidence type="ECO:0000256" key="3">
    <source>
        <dbReference type="ARBA" id="ARBA00023295"/>
    </source>
</evidence>
<dbReference type="SUPFAM" id="SSF51445">
    <property type="entry name" value="(Trans)glycosidases"/>
    <property type="match status" value="1"/>
</dbReference>
<dbReference type="PANTHER" id="PTHR40079">
    <property type="entry name" value="MANNAN ENDO-1,4-BETA-MANNOSIDASE E-RELATED"/>
    <property type="match status" value="1"/>
</dbReference>
<dbReference type="InterPro" id="IPR000805">
    <property type="entry name" value="Glyco_hydro_26"/>
</dbReference>
<name>A0ABM7M7G8_9ACTN</name>
<keyword evidence="5" id="KW-0732">Signal</keyword>
<dbReference type="EMBL" id="AP023356">
    <property type="protein sequence ID" value="BCJ47609.1"/>
    <property type="molecule type" value="Genomic_DNA"/>
</dbReference>
<proteinExistence type="inferred from homology"/>
<feature type="active site" description="Nucleophile" evidence="4">
    <location>
        <position position="259"/>
    </location>
</feature>
<accession>A0ABM7M7G8</accession>
<dbReference type="PANTHER" id="PTHR40079:SF4">
    <property type="entry name" value="GH26 DOMAIN-CONTAINING PROTEIN-RELATED"/>
    <property type="match status" value="1"/>
</dbReference>
<organism evidence="7 8">
    <name type="scientific">Actinoplanes ianthinogenes</name>
    <dbReference type="NCBI Taxonomy" id="122358"/>
    <lineage>
        <taxon>Bacteria</taxon>
        <taxon>Bacillati</taxon>
        <taxon>Actinomycetota</taxon>
        <taxon>Actinomycetes</taxon>
        <taxon>Micromonosporales</taxon>
        <taxon>Micromonosporaceae</taxon>
        <taxon>Actinoplanes</taxon>
    </lineage>
</organism>
<evidence type="ECO:0000313" key="8">
    <source>
        <dbReference type="Proteomes" id="UP000676967"/>
    </source>
</evidence>
<dbReference type="RefSeq" id="WP_189329999.1">
    <property type="nucleotide sequence ID" value="NZ_AP023356.1"/>
</dbReference>
<keyword evidence="2 4" id="KW-0378">Hydrolase</keyword>
<evidence type="ECO:0000256" key="4">
    <source>
        <dbReference type="PROSITE-ProRule" id="PRU01100"/>
    </source>
</evidence>
<sequence>MRRRVLLGAAAAAVTLAVSDPVRANAAPAGTRYLGMFREQDPAAIAADVKALYGVTPASVMWFDSWASGRAFPVNEAKLLWRRGIMPHYTWEPWNTALAVNDPAQIHLGDILDGAWDDYIVARAREFAAVRQPILVRWAHEFNGNWYPWGIANNDQDPSRYASAYRYVHDLVEASGARNVQWVWAFNNGSSPDEAYNDPAAAYPGDDYVDWVGIDGYNWGFGPSWDPASDHWTSFDATVSSAYAKARDIAPDRPVMLGEFASTEDGGDKAAWLRDMDARLRSGAYPDLKLLTYFDLTKEEPWSPTSSPAALAAFTDWVHRRYMNGRGHELARVAAQYACSRHR</sequence>
<dbReference type="PROSITE" id="PS51764">
    <property type="entry name" value="GH26"/>
    <property type="match status" value="1"/>
</dbReference>
<dbReference type="Pfam" id="PF02156">
    <property type="entry name" value="Glyco_hydro_26"/>
    <property type="match status" value="1"/>
</dbReference>
<comment type="similarity">
    <text evidence="1 4">Belongs to the glycosyl hydrolase 26 family.</text>
</comment>
<keyword evidence="8" id="KW-1185">Reference proteome</keyword>
<evidence type="ECO:0000259" key="6">
    <source>
        <dbReference type="PROSITE" id="PS51764"/>
    </source>
</evidence>
<dbReference type="Proteomes" id="UP000676967">
    <property type="component" value="Chromosome"/>
</dbReference>
<evidence type="ECO:0000256" key="5">
    <source>
        <dbReference type="SAM" id="SignalP"/>
    </source>
</evidence>
<protein>
    <recommendedName>
        <fullName evidence="6">GH26 domain-containing protein</fullName>
    </recommendedName>
</protein>
<dbReference type="PRINTS" id="PR00739">
    <property type="entry name" value="GLHYDRLASE26"/>
</dbReference>
<evidence type="ECO:0000256" key="1">
    <source>
        <dbReference type="ARBA" id="ARBA00007754"/>
    </source>
</evidence>
<dbReference type="InterPro" id="IPR022790">
    <property type="entry name" value="GH26_dom"/>
</dbReference>
<evidence type="ECO:0000256" key="2">
    <source>
        <dbReference type="ARBA" id="ARBA00022801"/>
    </source>
</evidence>
<feature type="active site" description="Proton donor" evidence="4">
    <location>
        <position position="141"/>
    </location>
</feature>
<dbReference type="Gene3D" id="3.20.20.80">
    <property type="entry name" value="Glycosidases"/>
    <property type="match status" value="1"/>
</dbReference>
<evidence type="ECO:0000313" key="7">
    <source>
        <dbReference type="EMBL" id="BCJ47609.1"/>
    </source>
</evidence>
<feature type="domain" description="GH26" evidence="6">
    <location>
        <begin position="9"/>
        <end position="314"/>
    </location>
</feature>
<feature type="chain" id="PRO_5046686996" description="GH26 domain-containing protein" evidence="5">
    <location>
        <begin position="27"/>
        <end position="343"/>
    </location>
</feature>